<evidence type="ECO:0000313" key="2">
    <source>
        <dbReference type="EMBL" id="CAL0313490.1"/>
    </source>
</evidence>
<reference evidence="2 3" key="1">
    <citation type="submission" date="2024-03" db="EMBL/GenBank/DDBJ databases">
        <authorList>
            <person name="Martinez-Hernandez J."/>
        </authorList>
    </citation>
    <scope>NUCLEOTIDE SEQUENCE [LARGE SCALE GENOMIC DNA]</scope>
</reference>
<organism evidence="2 3">
    <name type="scientific">Lupinus luteus</name>
    <name type="common">European yellow lupine</name>
    <dbReference type="NCBI Taxonomy" id="3873"/>
    <lineage>
        <taxon>Eukaryota</taxon>
        <taxon>Viridiplantae</taxon>
        <taxon>Streptophyta</taxon>
        <taxon>Embryophyta</taxon>
        <taxon>Tracheophyta</taxon>
        <taxon>Spermatophyta</taxon>
        <taxon>Magnoliopsida</taxon>
        <taxon>eudicotyledons</taxon>
        <taxon>Gunneridae</taxon>
        <taxon>Pentapetalae</taxon>
        <taxon>rosids</taxon>
        <taxon>fabids</taxon>
        <taxon>Fabales</taxon>
        <taxon>Fabaceae</taxon>
        <taxon>Papilionoideae</taxon>
        <taxon>50 kb inversion clade</taxon>
        <taxon>genistoids sensu lato</taxon>
        <taxon>core genistoids</taxon>
        <taxon>Genisteae</taxon>
        <taxon>Lupinus</taxon>
    </lineage>
</organism>
<dbReference type="InterPro" id="IPR000608">
    <property type="entry name" value="UBC"/>
</dbReference>
<dbReference type="SUPFAM" id="SSF54495">
    <property type="entry name" value="UBC-like"/>
    <property type="match status" value="1"/>
</dbReference>
<proteinExistence type="predicted"/>
<accession>A0AAV1WVT3</accession>
<dbReference type="PROSITE" id="PS50127">
    <property type="entry name" value="UBC_2"/>
    <property type="match status" value="1"/>
</dbReference>
<keyword evidence="3" id="KW-1185">Reference proteome</keyword>
<dbReference type="AlphaFoldDB" id="A0AAV1WVT3"/>
<name>A0AAV1WVT3_LUPLU</name>
<evidence type="ECO:0000313" key="3">
    <source>
        <dbReference type="Proteomes" id="UP001497480"/>
    </source>
</evidence>
<protein>
    <recommendedName>
        <fullName evidence="1">UBC core domain-containing protein</fullName>
    </recommendedName>
</protein>
<dbReference type="InterPro" id="IPR016135">
    <property type="entry name" value="UBQ-conjugating_enzyme/RWD"/>
</dbReference>
<sequence length="81" mass="9405">METIFELQKELVEWQVKPPNGFRHKVTGNLQRWIIEVDGAPGTLYTNERYQLPVGFPENYPMEAPQDRSALTIEVQSTLEE</sequence>
<dbReference type="Pfam" id="PF00179">
    <property type="entry name" value="UQ_con"/>
    <property type="match status" value="1"/>
</dbReference>
<gene>
    <name evidence="2" type="ORF">LLUT_LOCUS14550</name>
</gene>
<feature type="domain" description="UBC core" evidence="1">
    <location>
        <begin position="2"/>
        <end position="81"/>
    </location>
</feature>
<dbReference type="Gene3D" id="3.10.110.10">
    <property type="entry name" value="Ubiquitin Conjugating Enzyme"/>
    <property type="match status" value="1"/>
</dbReference>
<dbReference type="Proteomes" id="UP001497480">
    <property type="component" value="Unassembled WGS sequence"/>
</dbReference>
<evidence type="ECO:0000259" key="1">
    <source>
        <dbReference type="PROSITE" id="PS50127"/>
    </source>
</evidence>
<comment type="caution">
    <text evidence="2">The sequence shown here is derived from an EMBL/GenBank/DDBJ whole genome shotgun (WGS) entry which is preliminary data.</text>
</comment>
<dbReference type="EMBL" id="CAXHTB010000010">
    <property type="protein sequence ID" value="CAL0313490.1"/>
    <property type="molecule type" value="Genomic_DNA"/>
</dbReference>